<gene>
    <name evidence="3" type="ORF">AYM40_35185</name>
</gene>
<keyword evidence="1" id="KW-0175">Coiled coil</keyword>
<evidence type="ECO:0000256" key="1">
    <source>
        <dbReference type="SAM" id="Coils"/>
    </source>
</evidence>
<dbReference type="STRING" id="1804984.AYM40_35185"/>
<dbReference type="PANTHER" id="PTHR32182">
    <property type="entry name" value="DNA REPLICATION AND REPAIR PROTEIN RECF"/>
    <property type="match status" value="1"/>
</dbReference>
<feature type="domain" description="Protein CR006 P-loop" evidence="2">
    <location>
        <begin position="12"/>
        <end position="756"/>
    </location>
</feature>
<organism evidence="3 4">
    <name type="scientific">Paraburkholderia phytofirmans OLGA172</name>
    <dbReference type="NCBI Taxonomy" id="1417228"/>
    <lineage>
        <taxon>Bacteria</taxon>
        <taxon>Pseudomonadati</taxon>
        <taxon>Pseudomonadota</taxon>
        <taxon>Betaproteobacteria</taxon>
        <taxon>Burkholderiales</taxon>
        <taxon>Burkholderiaceae</taxon>
        <taxon>Paraburkholderia</taxon>
    </lineage>
</organism>
<evidence type="ECO:0000313" key="3">
    <source>
        <dbReference type="EMBL" id="ANB77327.1"/>
    </source>
</evidence>
<dbReference type="GO" id="GO:0006302">
    <property type="term" value="P:double-strand break repair"/>
    <property type="evidence" value="ECO:0007669"/>
    <property type="project" value="TreeGrafter"/>
</dbReference>
<reference evidence="3 4" key="1">
    <citation type="journal article" date="2016" name="Gene">
        <title>PacBio SMRT assembly of a complex multi-replicon genome reveals chlorocatechol degradative operon in a region of genome plasticity.</title>
        <authorList>
            <person name="Ricker N."/>
            <person name="Shen S.Y."/>
            <person name="Goordial J."/>
            <person name="Jin S."/>
            <person name="Fulthorpe R.R."/>
        </authorList>
    </citation>
    <scope>NUCLEOTIDE SEQUENCE [LARGE SCALE GENOMIC DNA]</scope>
    <source>
        <strain evidence="3 4">OLGA172</strain>
    </source>
</reference>
<dbReference type="Pfam" id="PF13166">
    <property type="entry name" value="AAA_13"/>
    <property type="match status" value="1"/>
</dbReference>
<dbReference type="AlphaFoldDB" id="A0A167WKN1"/>
<dbReference type="InterPro" id="IPR027417">
    <property type="entry name" value="P-loop_NTPase"/>
</dbReference>
<accession>A0A167WKN1</accession>
<feature type="coiled-coil region" evidence="1">
    <location>
        <begin position="117"/>
        <end position="165"/>
    </location>
</feature>
<dbReference type="InterPro" id="IPR026866">
    <property type="entry name" value="CR006_AAA"/>
</dbReference>
<protein>
    <recommendedName>
        <fullName evidence="2">Protein CR006 P-loop domain-containing protein</fullName>
    </recommendedName>
</protein>
<dbReference type="Gene3D" id="3.40.50.300">
    <property type="entry name" value="P-loop containing nucleotide triphosphate hydrolases"/>
    <property type="match status" value="1"/>
</dbReference>
<keyword evidence="4" id="KW-1185">Reference proteome</keyword>
<dbReference type="SUPFAM" id="SSF52540">
    <property type="entry name" value="P-loop containing nucleoside triphosphate hydrolases"/>
    <property type="match status" value="1"/>
</dbReference>
<dbReference type="PANTHER" id="PTHR32182:SF0">
    <property type="entry name" value="DNA REPLICATION AND REPAIR PROTEIN RECF"/>
    <property type="match status" value="1"/>
</dbReference>
<sequence>MKLDRFAKIRDHRIFKDFVWPRGLENFGRFNLIYGWNGSGKTTLSGLFKSVQVATTLVEGDVEFVFDGTHVSGKNLGASALPPVRVFNRETVARSVFESSSGPLSRLPPVYVFGEESAEKQRQLDALKSELPKLTDEAARAASDEARAQRELNEYATNAARAIKNLLTAPGGSFNNYNAADFKERILVFSQAAEPRLLPEDRQALLDMKDATPMPHLEFGVVNFPDVMALQNEVREALKKTVISSIIDELATNPEVSVWVRDGLAIHRHSENAGMCKFCDQPLPVNRLQKLEAHFNDEFRRFTRDLRDLTKRIEGRATYLDGWTNLLRSTDLYREFRSEYDEARRTFDLNLFNLRGGLLALAGAVQEKQARVFDSLELESLLVGGSGLPEENKSFLSTLLKSLHAGVPALSEFMGQQASARMKAVVQKHNRKTNTFAERVTSARERLHNHELAIALDDWLEMQKQLESAKKAHSSADEAKVTVDKEIRMLEGVILEHRPPAAELNRELRAYLGHDDIQVVPEDTGYRLVRQGGAATNLSEGERTAIAFLYFLKSLEDRSFDLNHGIVVVDDPISSLDSNSIYSAFGFMKRRLSNAGQLFVLTHNYTFLRQVRNWFRHANRQKAKPARFYMLRASYVGGQRSSTLEEMDPFLRDYESEYHYLFKRIVEASAFPEGGQLQTYYELPNLARRLLEAFLVFKIPDEDTLHARLEAVDFDGPKKTRILRFLDTHSHAEQIAEGHDDASALSEAPDVLKDLLELIEKCDGGHFERMRQAVLPR</sequence>
<dbReference type="EMBL" id="CP014579">
    <property type="protein sequence ID" value="ANB77327.1"/>
    <property type="molecule type" value="Genomic_DNA"/>
</dbReference>
<dbReference type="KEGG" id="buz:AYM40_35185"/>
<evidence type="ECO:0000259" key="2">
    <source>
        <dbReference type="Pfam" id="PF13166"/>
    </source>
</evidence>
<name>A0A167WKN1_9BURK</name>
<evidence type="ECO:0000313" key="4">
    <source>
        <dbReference type="Proteomes" id="UP000076852"/>
    </source>
</evidence>
<dbReference type="OrthoDB" id="9795565at2"/>
<dbReference type="RefSeq" id="WP_063500517.1">
    <property type="nucleotide sequence ID" value="NZ_CP014579.1"/>
</dbReference>
<dbReference type="GO" id="GO:0000731">
    <property type="term" value="P:DNA synthesis involved in DNA repair"/>
    <property type="evidence" value="ECO:0007669"/>
    <property type="project" value="TreeGrafter"/>
</dbReference>
<dbReference type="Proteomes" id="UP000076852">
    <property type="component" value="Chromosome 2"/>
</dbReference>
<proteinExistence type="predicted"/>